<dbReference type="AlphaFoldDB" id="A0A387AQ17"/>
<dbReference type="Gene3D" id="2.170.120.40">
    <property type="entry name" value="YbbR-like domain"/>
    <property type="match status" value="2"/>
</dbReference>
<dbReference type="InterPro" id="IPR012505">
    <property type="entry name" value="YbbR"/>
</dbReference>
<dbReference type="EMBL" id="CP032626">
    <property type="protein sequence ID" value="AYF92842.1"/>
    <property type="molecule type" value="Genomic_DNA"/>
</dbReference>
<protein>
    <submittedName>
        <fullName evidence="1">Cell surface protein</fullName>
    </submittedName>
</protein>
<dbReference type="Gene3D" id="2.170.120.30">
    <property type="match status" value="1"/>
</dbReference>
<evidence type="ECO:0000313" key="1">
    <source>
        <dbReference type="EMBL" id="AYF92842.1"/>
    </source>
</evidence>
<dbReference type="PANTHER" id="PTHR37804">
    <property type="entry name" value="CDAA REGULATORY PROTEIN CDAR"/>
    <property type="match status" value="1"/>
</dbReference>
<organism evidence="1 2">
    <name type="scientific">Apilactobacillus bombintestini</name>
    <dbReference type="NCBI Taxonomy" id="2419772"/>
    <lineage>
        <taxon>Bacteria</taxon>
        <taxon>Bacillati</taxon>
        <taxon>Bacillota</taxon>
        <taxon>Bacilli</taxon>
        <taxon>Lactobacillales</taxon>
        <taxon>Lactobacillaceae</taxon>
        <taxon>Apilactobacillus</taxon>
    </lineage>
</organism>
<dbReference type="RefSeq" id="WP_120784607.1">
    <property type="nucleotide sequence ID" value="NZ_CP032626.1"/>
</dbReference>
<dbReference type="Proteomes" id="UP000272003">
    <property type="component" value="Chromosome"/>
</dbReference>
<keyword evidence="2" id="KW-1185">Reference proteome</keyword>
<dbReference type="OrthoDB" id="2139417at2"/>
<reference evidence="1 2" key="1">
    <citation type="submission" date="2018-09" db="EMBL/GenBank/DDBJ databases">
        <title>Genome sequencing of strain BHWM-4.</title>
        <authorList>
            <person name="Heo J."/>
            <person name="Kim S.-J."/>
            <person name="Kwon S.-W."/>
        </authorList>
    </citation>
    <scope>NUCLEOTIDE SEQUENCE [LARGE SCALE GENOMIC DNA]</scope>
    <source>
        <strain evidence="1 2">BHWM-4</strain>
    </source>
</reference>
<accession>A0A387AQ17</accession>
<evidence type="ECO:0000313" key="2">
    <source>
        <dbReference type="Proteomes" id="UP000272003"/>
    </source>
</evidence>
<gene>
    <name evidence="1" type="ORF">D7I45_04845</name>
</gene>
<dbReference type="PANTHER" id="PTHR37804:SF1">
    <property type="entry name" value="CDAA REGULATORY PROTEIN CDAR"/>
    <property type="match status" value="1"/>
</dbReference>
<name>A0A387AQ17_9LACO</name>
<proteinExistence type="predicted"/>
<dbReference type="InterPro" id="IPR053154">
    <property type="entry name" value="c-di-AMP_regulator"/>
</dbReference>
<dbReference type="KEGG" id="abom:D7I45_04845"/>
<dbReference type="Pfam" id="PF07949">
    <property type="entry name" value="YbbR"/>
    <property type="match status" value="3"/>
</dbReference>
<sequence>MRKFNSPWLLRLLSLIFAILLFMYVNQSKMFGNGNSYDQNSDETQLTSNKSATITLPLQLKVDNNRYFVTGYPEKVSIKITGPAALVTTTVNTQNFKVYADLSSLGVGEHTVKIYQDGLNNELHYSINPGTIDVNIQPRKTVNLPVKAKYEKDNVADGYAAGKPVIGTKNVKVTGAEDEISKIKNVVAQLSIPQNTKKTVNASAVLEALDKNGKIVNVILTPSTTSVSLPISSGNNKTVPVKFKAENGSSSSYDFISDTNKVKVFGKSKQLSNIDNVVAYVDVAGINKKKDVSVQLDKTLNKVSGFDPDNIKVTVKPQ</sequence>